<dbReference type="OMA" id="VEMWLHL"/>
<organism evidence="1 2">
    <name type="scientific">Xenopus laevis</name>
    <name type="common">African clawed frog</name>
    <dbReference type="NCBI Taxonomy" id="8355"/>
    <lineage>
        <taxon>Eukaryota</taxon>
        <taxon>Metazoa</taxon>
        <taxon>Chordata</taxon>
        <taxon>Craniata</taxon>
        <taxon>Vertebrata</taxon>
        <taxon>Euteleostomi</taxon>
        <taxon>Amphibia</taxon>
        <taxon>Batrachia</taxon>
        <taxon>Anura</taxon>
        <taxon>Pipoidea</taxon>
        <taxon>Pipidae</taxon>
        <taxon>Xenopodinae</taxon>
        <taxon>Xenopus</taxon>
        <taxon>Xenopus</taxon>
    </lineage>
</organism>
<dbReference type="AlphaFoldDB" id="A0A974C1V3"/>
<gene>
    <name evidence="1" type="ORF">XELAEV_18045599mg</name>
</gene>
<accession>A0A974C1V3</accession>
<name>A0A974C1V3_XENLA</name>
<sequence length="341" mass="38355">MNVCESHGHIISWDFLSNIGFLACLPNSLPYHSQLLLCQPERRSPTVQQAINKLILASCSQSFLLVQVTRPSGTKYVGLKLSRKKKPAVSLTCTIMCPLKNLVGILFGVSLCLLRALSSGRFIRAPLNKDLMDGDIRKEVEKALEQMDKPTFQGWHPDEVKQAVPRLHVGLVEMWLHLRNLKREQSEMFRRTKRIISRTAASLQEVGQRVSELHDRLPPRIEAIEQQVVRIQGKEESAERSDQQDSVNGTQLCKTANHMPFHLNQDNTTCPDGQRPVGNTVCKIQCAGSKRDKIGLHKLSHKVATLTELLNGHNELLVELYERLTALEMLQISQRGATPPA</sequence>
<protein>
    <submittedName>
        <fullName evidence="1">Uncharacterized protein</fullName>
    </submittedName>
</protein>
<reference evidence="2" key="1">
    <citation type="journal article" date="2016" name="Nature">
        <title>Genome evolution in the allotetraploid frog Xenopus laevis.</title>
        <authorList>
            <person name="Session A.M."/>
            <person name="Uno Y."/>
            <person name="Kwon T."/>
            <person name="Chapman J.A."/>
            <person name="Toyoda A."/>
            <person name="Takahashi S."/>
            <person name="Fukui A."/>
            <person name="Hikosaka A."/>
            <person name="Suzuki A."/>
            <person name="Kondo M."/>
            <person name="van Heeringen S.J."/>
            <person name="Quigley I."/>
            <person name="Heinz S."/>
            <person name="Ogino H."/>
            <person name="Ochi H."/>
            <person name="Hellsten U."/>
            <person name="Lyons J.B."/>
            <person name="Simakov O."/>
            <person name="Putnam N."/>
            <person name="Stites J."/>
            <person name="Kuroki Y."/>
            <person name="Tanaka T."/>
            <person name="Michiue T."/>
            <person name="Watanabe M."/>
            <person name="Bogdanovic O."/>
            <person name="Lister R."/>
            <person name="Georgiou G."/>
            <person name="Paranjpe S.S."/>
            <person name="van Kruijsbergen I."/>
            <person name="Shu S."/>
            <person name="Carlson J."/>
            <person name="Kinoshita T."/>
            <person name="Ohta Y."/>
            <person name="Mawaribuchi S."/>
            <person name="Jenkins J."/>
            <person name="Grimwood J."/>
            <person name="Schmutz J."/>
            <person name="Mitros T."/>
            <person name="Mozaffari S.V."/>
            <person name="Suzuki Y."/>
            <person name="Haramoto Y."/>
            <person name="Yamamoto T.S."/>
            <person name="Takagi C."/>
            <person name="Heald R."/>
            <person name="Miller K."/>
            <person name="Haudenschild C."/>
            <person name="Kitzman J."/>
            <person name="Nakayama T."/>
            <person name="Izutsu Y."/>
            <person name="Robert J."/>
            <person name="Fortriede J."/>
            <person name="Burns K."/>
            <person name="Lotay V."/>
            <person name="Karimi K."/>
            <person name="Yasuoka Y."/>
            <person name="Dichmann D.S."/>
            <person name="Flajnik M.F."/>
            <person name="Houston D.W."/>
            <person name="Shendure J."/>
            <person name="DuPasquier L."/>
            <person name="Vize P.D."/>
            <person name="Zorn A.M."/>
            <person name="Ito M."/>
            <person name="Marcotte E.M."/>
            <person name="Wallingford J.B."/>
            <person name="Ito Y."/>
            <person name="Asashima M."/>
            <person name="Ueno N."/>
            <person name="Matsuda Y."/>
            <person name="Veenstra G.J."/>
            <person name="Fujiyama A."/>
            <person name="Harland R.M."/>
            <person name="Taira M."/>
            <person name="Rokhsar D.S."/>
        </authorList>
    </citation>
    <scope>NUCLEOTIDE SEQUENCE [LARGE SCALE GENOMIC DNA]</scope>
    <source>
        <strain evidence="2">J</strain>
    </source>
</reference>
<dbReference type="EMBL" id="CM004482">
    <property type="protein sequence ID" value="OCT64500.1"/>
    <property type="molecule type" value="Genomic_DNA"/>
</dbReference>
<evidence type="ECO:0000313" key="1">
    <source>
        <dbReference type="EMBL" id="OCT64500.1"/>
    </source>
</evidence>
<dbReference type="Proteomes" id="UP000694892">
    <property type="component" value="Chromosome 9_10L"/>
</dbReference>
<proteinExistence type="predicted"/>
<evidence type="ECO:0000313" key="2">
    <source>
        <dbReference type="Proteomes" id="UP000694892"/>
    </source>
</evidence>